<feature type="domain" description="Chemoreceptor zinc-binding" evidence="1">
    <location>
        <begin position="16"/>
        <end position="80"/>
    </location>
</feature>
<dbReference type="AlphaFoldDB" id="A0A243WI81"/>
<reference evidence="2 3" key="1">
    <citation type="submission" date="2017-01" db="EMBL/GenBank/DDBJ databases">
        <title>A new Hymenobacter.</title>
        <authorList>
            <person name="Liang Y."/>
            <person name="Feng F."/>
        </authorList>
    </citation>
    <scope>NUCLEOTIDE SEQUENCE [LARGE SCALE GENOMIC DNA]</scope>
    <source>
        <strain evidence="2">MIMBbqt21</strain>
    </source>
</reference>
<organism evidence="2 3">
    <name type="scientific">Hymenobacter crusticola</name>
    <dbReference type="NCBI Taxonomy" id="1770526"/>
    <lineage>
        <taxon>Bacteria</taxon>
        <taxon>Pseudomonadati</taxon>
        <taxon>Bacteroidota</taxon>
        <taxon>Cytophagia</taxon>
        <taxon>Cytophagales</taxon>
        <taxon>Hymenobacteraceae</taxon>
        <taxon>Hymenobacter</taxon>
    </lineage>
</organism>
<dbReference type="InterPro" id="IPR025991">
    <property type="entry name" value="Chemoreceptor_zinc-bind_dom"/>
</dbReference>
<evidence type="ECO:0000313" key="3">
    <source>
        <dbReference type="Proteomes" id="UP000194873"/>
    </source>
</evidence>
<comment type="caution">
    <text evidence="2">The sequence shown here is derived from an EMBL/GenBank/DDBJ whole genome shotgun (WGS) entry which is preliminary data.</text>
</comment>
<evidence type="ECO:0000259" key="1">
    <source>
        <dbReference type="Pfam" id="PF13682"/>
    </source>
</evidence>
<dbReference type="Pfam" id="PF13682">
    <property type="entry name" value="CZB"/>
    <property type="match status" value="1"/>
</dbReference>
<dbReference type="RefSeq" id="WP_086593093.1">
    <property type="nucleotide sequence ID" value="NZ_MTSE01000002.1"/>
</dbReference>
<dbReference type="EMBL" id="MTSE01000002">
    <property type="protein sequence ID" value="OUJ75551.1"/>
    <property type="molecule type" value="Genomic_DNA"/>
</dbReference>
<evidence type="ECO:0000313" key="2">
    <source>
        <dbReference type="EMBL" id="OUJ75551.1"/>
    </source>
</evidence>
<dbReference type="Proteomes" id="UP000194873">
    <property type="component" value="Unassembled WGS sequence"/>
</dbReference>
<sequence length="121" mass="13930">MHDDIKQDFETASVKHFLFKSKLRSFLYGSGTAEGPIRDPNLCSLGKWINERALVTYKHLPEAHELNRVHRQIHEKANQLMDLRLAGETEQAITGLADVQVMADRIVQLLRAMEEKLRHGR</sequence>
<keyword evidence="3" id="KW-1185">Reference proteome</keyword>
<dbReference type="OrthoDB" id="882529at2"/>
<proteinExistence type="predicted"/>
<dbReference type="Gene3D" id="1.20.120.30">
    <property type="entry name" value="Aspartate receptor, ligand-binding domain"/>
    <property type="match status" value="1"/>
</dbReference>
<accession>A0A243WI81</accession>
<gene>
    <name evidence="2" type="ORF">BXP70_05955</name>
</gene>
<name>A0A243WI81_9BACT</name>
<protein>
    <recommendedName>
        <fullName evidence="1">Chemoreceptor zinc-binding domain-containing protein</fullName>
    </recommendedName>
</protein>